<evidence type="ECO:0000313" key="1">
    <source>
        <dbReference type="EMBL" id="JAC62630.1"/>
    </source>
</evidence>
<dbReference type="AlphaFoldDB" id="A0A061QW36"/>
<gene>
    <name evidence="1" type="ORF">TSPGSL018_22789</name>
</gene>
<feature type="non-terminal residue" evidence="1">
    <location>
        <position position="1"/>
    </location>
</feature>
<proteinExistence type="predicted"/>
<accession>A0A061QW36</accession>
<dbReference type="EMBL" id="GBEZ01024355">
    <property type="protein sequence ID" value="JAC62630.1"/>
    <property type="molecule type" value="Transcribed_RNA"/>
</dbReference>
<reference evidence="1" key="1">
    <citation type="submission" date="2014-05" db="EMBL/GenBank/DDBJ databases">
        <title>The transcriptome of the halophilic microalga Tetraselmis sp. GSL018 isolated from the Great Salt Lake, Utah.</title>
        <authorList>
            <person name="Jinkerson R.E."/>
            <person name="D'Adamo S."/>
            <person name="Posewitz M.C."/>
        </authorList>
    </citation>
    <scope>NUCLEOTIDE SEQUENCE</scope>
    <source>
        <strain evidence="1">GSL018</strain>
    </source>
</reference>
<sequence>LLHSHHAPPPLAGRFAPCRAEAAVRRWHSAAPSLPGPRLLALASPPRQPLCFSPRAMRAPSSRTGPVQVSVHVPGTFECF</sequence>
<feature type="non-terminal residue" evidence="1">
    <location>
        <position position="80"/>
    </location>
</feature>
<name>A0A061QW36_9CHLO</name>
<organism evidence="1">
    <name type="scientific">Tetraselmis sp. GSL018</name>
    <dbReference type="NCBI Taxonomy" id="582737"/>
    <lineage>
        <taxon>Eukaryota</taxon>
        <taxon>Viridiplantae</taxon>
        <taxon>Chlorophyta</taxon>
        <taxon>core chlorophytes</taxon>
        <taxon>Chlorodendrophyceae</taxon>
        <taxon>Chlorodendrales</taxon>
        <taxon>Chlorodendraceae</taxon>
        <taxon>Tetraselmis</taxon>
    </lineage>
</organism>
<protein>
    <submittedName>
        <fullName evidence="1">Uncharacterized protein</fullName>
    </submittedName>
</protein>